<gene>
    <name evidence="1" type="ORF">DPMN_138682</name>
</gene>
<comment type="caution">
    <text evidence="1">The sequence shown here is derived from an EMBL/GenBank/DDBJ whole genome shotgun (WGS) entry which is preliminary data.</text>
</comment>
<reference evidence="1" key="2">
    <citation type="submission" date="2020-11" db="EMBL/GenBank/DDBJ databases">
        <authorList>
            <person name="McCartney M.A."/>
            <person name="Auch B."/>
            <person name="Kono T."/>
            <person name="Mallez S."/>
            <person name="Becker A."/>
            <person name="Gohl D.M."/>
            <person name="Silverstein K.A.T."/>
            <person name="Koren S."/>
            <person name="Bechman K.B."/>
            <person name="Herman A."/>
            <person name="Abrahante J.E."/>
            <person name="Garbe J."/>
        </authorList>
    </citation>
    <scope>NUCLEOTIDE SEQUENCE</scope>
    <source>
        <strain evidence="1">Duluth1</strain>
        <tissue evidence="1">Whole animal</tissue>
    </source>
</reference>
<protein>
    <submittedName>
        <fullName evidence="1">Uncharacterized protein</fullName>
    </submittedName>
</protein>
<dbReference type="AlphaFoldDB" id="A0A9D4JK27"/>
<dbReference type="EMBL" id="JAIWYP010000006">
    <property type="protein sequence ID" value="KAH3810292.1"/>
    <property type="molecule type" value="Genomic_DNA"/>
</dbReference>
<accession>A0A9D4JK27</accession>
<dbReference type="Proteomes" id="UP000828390">
    <property type="component" value="Unassembled WGS sequence"/>
</dbReference>
<proteinExistence type="predicted"/>
<evidence type="ECO:0000313" key="2">
    <source>
        <dbReference type="Proteomes" id="UP000828390"/>
    </source>
</evidence>
<sequence length="276" mass="32282">MSTNVLTKFHEEVITRFYYSHIWINSQTPGSRVFQQTGNIFELIQDIIKPNFEKCSAPLRPCVQPTETIFKFLQDIIGTDLLTKFHYDQTINTNLLTEFHEDKTINVAIRALTRKTTPPHSGHVFNQTRIIFELIQDVIKTYVLTKYIEDRTINLASMPSKGKCHAQWRPGFLTNRNCFRIVQDISRTNLLTKFHEDRTMNVASTVLKIFYYSHLYKNAPPPVFQANKNIFKFVQDIIKANLLTKFYEGRTINVASRLLTRQMLTPYDTRRTTHDA</sequence>
<organism evidence="1 2">
    <name type="scientific">Dreissena polymorpha</name>
    <name type="common">Zebra mussel</name>
    <name type="synonym">Mytilus polymorpha</name>
    <dbReference type="NCBI Taxonomy" id="45954"/>
    <lineage>
        <taxon>Eukaryota</taxon>
        <taxon>Metazoa</taxon>
        <taxon>Spiralia</taxon>
        <taxon>Lophotrochozoa</taxon>
        <taxon>Mollusca</taxon>
        <taxon>Bivalvia</taxon>
        <taxon>Autobranchia</taxon>
        <taxon>Heteroconchia</taxon>
        <taxon>Euheterodonta</taxon>
        <taxon>Imparidentia</taxon>
        <taxon>Neoheterodontei</taxon>
        <taxon>Myida</taxon>
        <taxon>Dreissenoidea</taxon>
        <taxon>Dreissenidae</taxon>
        <taxon>Dreissena</taxon>
    </lineage>
</organism>
<evidence type="ECO:0000313" key="1">
    <source>
        <dbReference type="EMBL" id="KAH3810292.1"/>
    </source>
</evidence>
<reference evidence="1" key="1">
    <citation type="journal article" date="2019" name="bioRxiv">
        <title>The Genome of the Zebra Mussel, Dreissena polymorpha: A Resource for Invasive Species Research.</title>
        <authorList>
            <person name="McCartney M.A."/>
            <person name="Auch B."/>
            <person name="Kono T."/>
            <person name="Mallez S."/>
            <person name="Zhang Y."/>
            <person name="Obille A."/>
            <person name="Becker A."/>
            <person name="Abrahante J.E."/>
            <person name="Garbe J."/>
            <person name="Badalamenti J.P."/>
            <person name="Herman A."/>
            <person name="Mangelson H."/>
            <person name="Liachko I."/>
            <person name="Sullivan S."/>
            <person name="Sone E.D."/>
            <person name="Koren S."/>
            <person name="Silverstein K.A.T."/>
            <person name="Beckman K.B."/>
            <person name="Gohl D.M."/>
        </authorList>
    </citation>
    <scope>NUCLEOTIDE SEQUENCE</scope>
    <source>
        <strain evidence="1">Duluth1</strain>
        <tissue evidence="1">Whole animal</tissue>
    </source>
</reference>
<keyword evidence="2" id="KW-1185">Reference proteome</keyword>
<name>A0A9D4JK27_DREPO</name>